<dbReference type="InterPro" id="IPR033718">
    <property type="entry name" value="DAGK_prok"/>
</dbReference>
<feature type="binding site" evidence="22">
    <location>
        <position position="38"/>
    </location>
    <ligand>
        <name>ATP</name>
        <dbReference type="ChEBI" id="CHEBI:30616"/>
    </ligand>
</feature>
<evidence type="ECO:0000256" key="22">
    <source>
        <dbReference type="PIRSR" id="PIRSR600829-3"/>
    </source>
</evidence>
<keyword evidence="8 24" id="KW-0808">Transferase</keyword>
<dbReference type="GO" id="GO:0005524">
    <property type="term" value="F:ATP binding"/>
    <property type="evidence" value="ECO:0007669"/>
    <property type="project" value="UniProtKB-KW"/>
</dbReference>
<protein>
    <recommendedName>
        <fullName evidence="4 24">Diacylglycerol kinase</fullName>
        <ecNumber evidence="3 24">2.7.1.107</ecNumber>
    </recommendedName>
</protein>
<keyword evidence="14 23" id="KW-0460">Magnesium</keyword>
<evidence type="ECO:0000256" key="12">
    <source>
        <dbReference type="ARBA" id="ARBA00022777"/>
    </source>
</evidence>
<feature type="binding site" evidence="22">
    <location>
        <position position="86"/>
    </location>
    <ligand>
        <name>ATP</name>
        <dbReference type="ChEBI" id="CHEBI:30616"/>
    </ligand>
</feature>
<dbReference type="CDD" id="cd14264">
    <property type="entry name" value="DAGK_IM"/>
    <property type="match status" value="1"/>
</dbReference>
<accession>A0A1E7RDR5</accession>
<evidence type="ECO:0000256" key="11">
    <source>
        <dbReference type="ARBA" id="ARBA00022741"/>
    </source>
</evidence>
<feature type="binding site" evidence="22">
    <location>
        <begin position="95"/>
        <end position="97"/>
    </location>
    <ligand>
        <name>ATP</name>
        <dbReference type="ChEBI" id="CHEBI:30616"/>
    </ligand>
</feature>
<evidence type="ECO:0000256" key="7">
    <source>
        <dbReference type="ARBA" id="ARBA00022519"/>
    </source>
</evidence>
<feature type="binding site" evidence="23">
    <location>
        <position position="86"/>
    </location>
    <ligand>
        <name>a divalent metal cation</name>
        <dbReference type="ChEBI" id="CHEBI:60240"/>
    </ligand>
</feature>
<evidence type="ECO:0000256" key="9">
    <source>
        <dbReference type="ARBA" id="ARBA00022692"/>
    </source>
</evidence>
<dbReference type="EMBL" id="MKKK01000008">
    <property type="protein sequence ID" value="OEY97478.1"/>
    <property type="molecule type" value="Genomic_DNA"/>
</dbReference>
<dbReference type="GO" id="GO:0006654">
    <property type="term" value="P:phosphatidic acid biosynthetic process"/>
    <property type="evidence" value="ECO:0007669"/>
    <property type="project" value="InterPro"/>
</dbReference>
<dbReference type="PANTHER" id="PTHR34299">
    <property type="entry name" value="DIACYLGLYCEROL KINASE"/>
    <property type="match status" value="1"/>
</dbReference>
<dbReference type="Proteomes" id="UP000185895">
    <property type="component" value="Unassembled WGS sequence"/>
</dbReference>
<keyword evidence="18" id="KW-0594">Phospholipid biosynthesis</keyword>
<dbReference type="AlphaFoldDB" id="A0A1E7RDR5"/>
<dbReference type="RefSeq" id="WP_070069065.1">
    <property type="nucleotide sequence ID" value="NZ_MKKK01000008.1"/>
</dbReference>
<feature type="transmembrane region" description="Helical" evidence="24">
    <location>
        <begin position="106"/>
        <end position="127"/>
    </location>
</feature>
<keyword evidence="11 22" id="KW-0547">Nucleotide-binding</keyword>
<dbReference type="GO" id="GO:0005886">
    <property type="term" value="C:plasma membrane"/>
    <property type="evidence" value="ECO:0007669"/>
    <property type="project" value="UniProtKB-SubCell"/>
</dbReference>
<dbReference type="OrthoDB" id="9796011at2"/>
<name>A0A1E7RDR5_9GAMM</name>
<evidence type="ECO:0000256" key="21">
    <source>
        <dbReference type="PIRSR" id="PIRSR600829-2"/>
    </source>
</evidence>
<keyword evidence="6" id="KW-0444">Lipid biosynthesis</keyword>
<dbReference type="Pfam" id="PF01219">
    <property type="entry name" value="DAGK_prokar"/>
    <property type="match status" value="1"/>
</dbReference>
<keyword evidence="7 24" id="KW-0997">Cell inner membrane</keyword>
<dbReference type="InterPro" id="IPR036945">
    <property type="entry name" value="DAGK_sf"/>
</dbReference>
<evidence type="ECO:0000256" key="3">
    <source>
        <dbReference type="ARBA" id="ARBA00012133"/>
    </source>
</evidence>
<keyword evidence="5" id="KW-1003">Cell membrane</keyword>
<dbReference type="Gene3D" id="1.10.287.3610">
    <property type="match status" value="1"/>
</dbReference>
<evidence type="ECO:0000256" key="2">
    <source>
        <dbReference type="ARBA" id="ARBA00005967"/>
    </source>
</evidence>
<evidence type="ECO:0000256" key="20">
    <source>
        <dbReference type="PIRSR" id="PIRSR600829-1"/>
    </source>
</evidence>
<comment type="function">
    <text evidence="24">Catalyzes the ATP-dependent phosphorylation of sn-l,2-diacylglycerol (DAG) to phosphatidic acid. Involved in the recycling of diacylglycerol produced as a by-product during membrane-derived oligosaccharide (MDO) biosynthesis.</text>
</comment>
<dbReference type="InterPro" id="IPR000829">
    <property type="entry name" value="DAGK"/>
</dbReference>
<evidence type="ECO:0000256" key="6">
    <source>
        <dbReference type="ARBA" id="ARBA00022516"/>
    </source>
</evidence>
<keyword evidence="26" id="KW-1185">Reference proteome</keyword>
<evidence type="ECO:0000256" key="17">
    <source>
        <dbReference type="ARBA" id="ARBA00023136"/>
    </source>
</evidence>
<gene>
    <name evidence="25" type="ORF">BJI46_09615</name>
</gene>
<keyword evidence="19 24" id="KW-1208">Phospholipid metabolism</keyword>
<feature type="transmembrane region" description="Helical" evidence="24">
    <location>
        <begin position="44"/>
        <end position="60"/>
    </location>
</feature>
<reference evidence="25 26" key="1">
    <citation type="submission" date="2016-09" db="EMBL/GenBank/DDBJ databases">
        <authorList>
            <person name="Capua I."/>
            <person name="De Benedictis P."/>
            <person name="Joannis T."/>
            <person name="Lombin L.H."/>
            <person name="Cattoli G."/>
        </authorList>
    </citation>
    <scope>NUCLEOTIDE SEQUENCE [LARGE SCALE GENOMIC DNA]</scope>
    <source>
        <strain evidence="25 26">ANC 4671</strain>
    </source>
</reference>
<feature type="active site" description="Proton acceptor" evidence="20">
    <location>
        <position position="79"/>
    </location>
</feature>
<evidence type="ECO:0000256" key="24">
    <source>
        <dbReference type="RuleBase" id="RU363065"/>
    </source>
</evidence>
<sequence>MSPKQFDAQHLKGKKGIRQIINAFGYSKSGLQATYQYEAAFRQLLWLHGCLILLAFILPFKTSVQMLLIALSFISLVTELLNTALEANVDLISSEIHPLAKRAKDAGSAAQMLALIMTMILWGISLFTL</sequence>
<comment type="subcellular location">
    <subcellularLocation>
        <location evidence="1 24">Cell inner membrane</location>
        <topology evidence="1 24">Multi-pass membrane protein</topology>
    </subcellularLocation>
</comment>
<comment type="caution">
    <text evidence="25">The sequence shown here is derived from an EMBL/GenBank/DDBJ whole genome shotgun (WGS) entry which is preliminary data.</text>
</comment>
<evidence type="ECO:0000256" key="8">
    <source>
        <dbReference type="ARBA" id="ARBA00022679"/>
    </source>
</evidence>
<evidence type="ECO:0000256" key="19">
    <source>
        <dbReference type="ARBA" id="ARBA00023264"/>
    </source>
</evidence>
<feature type="binding site" evidence="23">
    <location>
        <position position="38"/>
    </location>
    <ligand>
        <name>a divalent metal cation</name>
        <dbReference type="ChEBI" id="CHEBI:60240"/>
    </ligand>
</feature>
<keyword evidence="13 22" id="KW-0067">ATP-binding</keyword>
<evidence type="ECO:0000256" key="18">
    <source>
        <dbReference type="ARBA" id="ARBA00023209"/>
    </source>
</evidence>
<evidence type="ECO:0000256" key="23">
    <source>
        <dbReference type="PIRSR" id="PIRSR600829-4"/>
    </source>
</evidence>
<proteinExistence type="inferred from homology"/>
<comment type="catalytic activity">
    <reaction evidence="24">
        <text>a 1,2-diacyl-sn-glycerol + ATP = a 1,2-diacyl-sn-glycero-3-phosphate + ADP + H(+)</text>
        <dbReference type="Rhea" id="RHEA:10272"/>
        <dbReference type="ChEBI" id="CHEBI:15378"/>
        <dbReference type="ChEBI" id="CHEBI:17815"/>
        <dbReference type="ChEBI" id="CHEBI:30616"/>
        <dbReference type="ChEBI" id="CHEBI:58608"/>
        <dbReference type="ChEBI" id="CHEBI:456216"/>
        <dbReference type="EC" id="2.7.1.107"/>
    </reaction>
</comment>
<keyword evidence="9 24" id="KW-0812">Transmembrane</keyword>
<keyword evidence="16 24" id="KW-0443">Lipid metabolism</keyword>
<evidence type="ECO:0000256" key="4">
    <source>
        <dbReference type="ARBA" id="ARBA00017575"/>
    </source>
</evidence>
<evidence type="ECO:0000256" key="13">
    <source>
        <dbReference type="ARBA" id="ARBA00022840"/>
    </source>
</evidence>
<keyword evidence="12 24" id="KW-0418">Kinase</keyword>
<dbReference type="GO" id="GO:0046872">
    <property type="term" value="F:metal ion binding"/>
    <property type="evidence" value="ECO:0007669"/>
    <property type="project" value="UniProtKB-KW"/>
</dbReference>
<feature type="binding site" evidence="21">
    <location>
        <position position="108"/>
    </location>
    <ligand>
        <name>substrate</name>
    </ligand>
</feature>
<evidence type="ECO:0000313" key="25">
    <source>
        <dbReference type="EMBL" id="OEY97478.1"/>
    </source>
</evidence>
<feature type="binding site" evidence="21">
    <location>
        <position position="79"/>
    </location>
    <ligand>
        <name>substrate</name>
    </ligand>
</feature>
<comment type="caution">
    <text evidence="24">Lacks conserved residue(s) required for the propagation of feature annotation.</text>
</comment>
<feature type="binding site" evidence="22">
    <location>
        <position position="26"/>
    </location>
    <ligand>
        <name>ATP</name>
        <dbReference type="ChEBI" id="CHEBI:30616"/>
    </ligand>
</feature>
<evidence type="ECO:0000256" key="15">
    <source>
        <dbReference type="ARBA" id="ARBA00022989"/>
    </source>
</evidence>
<dbReference type="GO" id="GO:0004143">
    <property type="term" value="F:ATP-dependent diacylglycerol kinase activity"/>
    <property type="evidence" value="ECO:0007669"/>
    <property type="project" value="UniProtKB-EC"/>
</dbReference>
<evidence type="ECO:0000256" key="10">
    <source>
        <dbReference type="ARBA" id="ARBA00022723"/>
    </source>
</evidence>
<evidence type="ECO:0000256" key="1">
    <source>
        <dbReference type="ARBA" id="ARBA00004429"/>
    </source>
</evidence>
<evidence type="ECO:0000256" key="16">
    <source>
        <dbReference type="ARBA" id="ARBA00023098"/>
    </source>
</evidence>
<dbReference type="EC" id="2.7.1.107" evidence="3 24"/>
<keyword evidence="17 24" id="KW-0472">Membrane</keyword>
<organism evidence="25 26">
    <name type="scientific">Acinetobacter qingfengensis</name>
    <dbReference type="NCBI Taxonomy" id="1262585"/>
    <lineage>
        <taxon>Bacteria</taxon>
        <taxon>Pseudomonadati</taxon>
        <taxon>Pseudomonadota</taxon>
        <taxon>Gammaproteobacteria</taxon>
        <taxon>Moraxellales</taxon>
        <taxon>Moraxellaceae</taxon>
        <taxon>Acinetobacter</taxon>
    </lineage>
</organism>
<dbReference type="PROSITE" id="PS01069">
    <property type="entry name" value="DAGK_PROKAR"/>
    <property type="match status" value="1"/>
</dbReference>
<evidence type="ECO:0000313" key="26">
    <source>
        <dbReference type="Proteomes" id="UP000185895"/>
    </source>
</evidence>
<dbReference type="PANTHER" id="PTHR34299:SF1">
    <property type="entry name" value="DIACYLGLYCEROL KINASE"/>
    <property type="match status" value="1"/>
</dbReference>
<evidence type="ECO:0000256" key="14">
    <source>
        <dbReference type="ARBA" id="ARBA00022842"/>
    </source>
</evidence>
<comment type="cofactor">
    <cofactor evidence="23">
        <name>Mg(2+)</name>
        <dbReference type="ChEBI" id="CHEBI:18420"/>
    </cofactor>
    <text evidence="23">Mn(2+), Zn(2+), Cd(2+) and Co(2+) support activity to lesser extents.</text>
</comment>
<feature type="binding site" evidence="22">
    <location>
        <begin position="104"/>
        <end position="105"/>
    </location>
    <ligand>
        <name>ATP</name>
        <dbReference type="ChEBI" id="CHEBI:30616"/>
    </ligand>
</feature>
<comment type="similarity">
    <text evidence="2 24">Belongs to the bacterial diacylglycerol kinase family.</text>
</comment>
<keyword evidence="10 23" id="KW-0479">Metal-binding</keyword>
<keyword evidence="15 24" id="KW-1133">Transmembrane helix</keyword>
<dbReference type="STRING" id="1262585.BJI46_09615"/>
<evidence type="ECO:0000256" key="5">
    <source>
        <dbReference type="ARBA" id="ARBA00022475"/>
    </source>
</evidence>